<dbReference type="GO" id="GO:0007586">
    <property type="term" value="P:digestion"/>
    <property type="evidence" value="ECO:0007669"/>
    <property type="project" value="UniProtKB-KW"/>
</dbReference>
<dbReference type="SUPFAM" id="SSF50494">
    <property type="entry name" value="Trypsin-like serine proteases"/>
    <property type="match status" value="1"/>
</dbReference>
<reference evidence="14" key="1">
    <citation type="submission" date="2023-07" db="EMBL/GenBank/DDBJ databases">
        <title>Chromosome-level Genome Assembly of Striped Snakehead (Channa striata).</title>
        <authorList>
            <person name="Liu H."/>
        </authorList>
    </citation>
    <scope>NUCLEOTIDE SEQUENCE</scope>
    <source>
        <strain evidence="14">Gz</strain>
        <tissue evidence="14">Muscle</tissue>
    </source>
</reference>
<dbReference type="GO" id="GO:0005615">
    <property type="term" value="C:extracellular space"/>
    <property type="evidence" value="ECO:0007669"/>
    <property type="project" value="TreeGrafter"/>
</dbReference>
<evidence type="ECO:0000256" key="5">
    <source>
        <dbReference type="ARBA" id="ARBA00022801"/>
    </source>
</evidence>
<evidence type="ECO:0000256" key="7">
    <source>
        <dbReference type="ARBA" id="ARBA00023145"/>
    </source>
</evidence>
<evidence type="ECO:0000256" key="2">
    <source>
        <dbReference type="ARBA" id="ARBA00022525"/>
    </source>
</evidence>
<keyword evidence="2" id="KW-0964">Secreted</keyword>
<dbReference type="PANTHER" id="PTHR24264">
    <property type="entry name" value="TRYPSIN-RELATED"/>
    <property type="match status" value="1"/>
</dbReference>
<comment type="caution">
    <text evidence="14">The sequence shown here is derived from an EMBL/GenBank/DDBJ whole genome shotgun (WGS) entry which is preliminary data.</text>
</comment>
<evidence type="ECO:0000256" key="6">
    <source>
        <dbReference type="ARBA" id="ARBA00022825"/>
    </source>
</evidence>
<dbReference type="InterPro" id="IPR050127">
    <property type="entry name" value="Serine_Proteases_S1"/>
</dbReference>
<name>A0AA88MWG0_CHASR</name>
<gene>
    <name evidence="14" type="ORF">Q5P01_011482</name>
</gene>
<dbReference type="AlphaFoldDB" id="A0AA88MWG0"/>
<keyword evidence="15" id="KW-1185">Reference proteome</keyword>
<keyword evidence="6 11" id="KW-0720">Serine protease</keyword>
<keyword evidence="8" id="KW-1015">Disulfide bond</keyword>
<dbReference type="SMART" id="SM00020">
    <property type="entry name" value="Tryp_SPc"/>
    <property type="match status" value="1"/>
</dbReference>
<dbReference type="InterPro" id="IPR001254">
    <property type="entry name" value="Trypsin_dom"/>
</dbReference>
<organism evidence="14 15">
    <name type="scientific">Channa striata</name>
    <name type="common">Snakehead murrel</name>
    <name type="synonym">Ophicephalus striatus</name>
    <dbReference type="NCBI Taxonomy" id="64152"/>
    <lineage>
        <taxon>Eukaryota</taxon>
        <taxon>Metazoa</taxon>
        <taxon>Chordata</taxon>
        <taxon>Craniata</taxon>
        <taxon>Vertebrata</taxon>
        <taxon>Euteleostomi</taxon>
        <taxon>Actinopterygii</taxon>
        <taxon>Neopterygii</taxon>
        <taxon>Teleostei</taxon>
        <taxon>Neoteleostei</taxon>
        <taxon>Acanthomorphata</taxon>
        <taxon>Anabantaria</taxon>
        <taxon>Anabantiformes</taxon>
        <taxon>Channoidei</taxon>
        <taxon>Channidae</taxon>
        <taxon>Channa</taxon>
    </lineage>
</organism>
<keyword evidence="7" id="KW-0865">Zymogen</keyword>
<keyword evidence="5 11" id="KW-0378">Hydrolase</keyword>
<evidence type="ECO:0000256" key="8">
    <source>
        <dbReference type="ARBA" id="ARBA00023157"/>
    </source>
</evidence>
<dbReference type="InterPro" id="IPR001314">
    <property type="entry name" value="Peptidase_S1A"/>
</dbReference>
<evidence type="ECO:0000256" key="1">
    <source>
        <dbReference type="ARBA" id="ARBA00004239"/>
    </source>
</evidence>
<sequence length="244" mass="26680">MWSLVLVLLLAAAFATKDDKIIGGYECPRHSQPHQVSLNVGYHYCGGTLINKDWVLSASHCYMKYRSIEVHLGEHNIEENDGTEQILRAQNVIRHFAYNSDTMTNDVMLLKLNQSASLNANVQPVSLPTSCAPAGTMCTVSGWGNTMNPSADSNKLQCLEIPILSDEDCKNSYPGLIDRTMFCAGDLEGGKDSCQGDSGGPLVCKGELQGVVSWGYGCALKNNPGVYSKVCENLEWLHRIMGIF</sequence>
<comment type="subcellular location">
    <subcellularLocation>
        <location evidence="1">Secreted</location>
        <location evidence="1">Extracellular space</location>
    </subcellularLocation>
</comment>
<evidence type="ECO:0000256" key="3">
    <source>
        <dbReference type="ARBA" id="ARBA00022670"/>
    </source>
</evidence>
<evidence type="ECO:0000313" key="15">
    <source>
        <dbReference type="Proteomes" id="UP001187415"/>
    </source>
</evidence>
<dbReference type="PROSITE" id="PS50240">
    <property type="entry name" value="TRYPSIN_DOM"/>
    <property type="match status" value="1"/>
</dbReference>
<dbReference type="FunFam" id="2.40.10.10:FF:000008">
    <property type="entry name" value="Cationic trypsin"/>
    <property type="match status" value="1"/>
</dbReference>
<dbReference type="GO" id="GO:0004252">
    <property type="term" value="F:serine-type endopeptidase activity"/>
    <property type="evidence" value="ECO:0007669"/>
    <property type="project" value="UniProtKB-EC"/>
</dbReference>
<evidence type="ECO:0000313" key="14">
    <source>
        <dbReference type="EMBL" id="KAK2844823.1"/>
    </source>
</evidence>
<dbReference type="Gene3D" id="2.40.10.10">
    <property type="entry name" value="Trypsin-like serine proteases"/>
    <property type="match status" value="3"/>
</dbReference>
<dbReference type="FunFam" id="2.40.10.10:FF:000122">
    <property type="entry name" value="Chymotrypsin-like elastase family member 1"/>
    <property type="match status" value="1"/>
</dbReference>
<dbReference type="InterPro" id="IPR009003">
    <property type="entry name" value="Peptidase_S1_PA"/>
</dbReference>
<feature type="domain" description="Peptidase S1" evidence="13">
    <location>
        <begin position="21"/>
        <end position="242"/>
    </location>
</feature>
<dbReference type="PANTHER" id="PTHR24264:SF6">
    <property type="entry name" value="TRYPSINOGEN 1A-RELATED"/>
    <property type="match status" value="1"/>
</dbReference>
<dbReference type="PRINTS" id="PR00722">
    <property type="entry name" value="CHYMOTRYPSIN"/>
</dbReference>
<keyword evidence="12" id="KW-0732">Signal</keyword>
<dbReference type="EC" id="3.4.21.4" evidence="10"/>
<evidence type="ECO:0000256" key="12">
    <source>
        <dbReference type="SAM" id="SignalP"/>
    </source>
</evidence>
<protein>
    <recommendedName>
        <fullName evidence="10">trypsin</fullName>
        <ecNumber evidence="10">3.4.21.4</ecNumber>
    </recommendedName>
</protein>
<evidence type="ECO:0000256" key="4">
    <source>
        <dbReference type="ARBA" id="ARBA00022757"/>
    </source>
</evidence>
<evidence type="ECO:0000256" key="11">
    <source>
        <dbReference type="RuleBase" id="RU363034"/>
    </source>
</evidence>
<keyword evidence="3 11" id="KW-0645">Protease</keyword>
<evidence type="ECO:0000256" key="10">
    <source>
        <dbReference type="ARBA" id="ARBA00038868"/>
    </source>
</evidence>
<dbReference type="GO" id="GO:0006508">
    <property type="term" value="P:proteolysis"/>
    <property type="evidence" value="ECO:0007669"/>
    <property type="project" value="UniProtKB-KW"/>
</dbReference>
<dbReference type="CDD" id="cd00190">
    <property type="entry name" value="Tryp_SPc"/>
    <property type="match status" value="1"/>
</dbReference>
<feature type="signal peptide" evidence="12">
    <location>
        <begin position="1"/>
        <end position="15"/>
    </location>
</feature>
<comment type="catalytic activity">
    <reaction evidence="9">
        <text>Preferential cleavage: Arg-|-Xaa, Lys-|-Xaa.</text>
        <dbReference type="EC" id="3.4.21.4"/>
    </reaction>
</comment>
<dbReference type="Pfam" id="PF00089">
    <property type="entry name" value="Trypsin"/>
    <property type="match status" value="1"/>
</dbReference>
<accession>A0AA88MWG0</accession>
<feature type="chain" id="PRO_5041658996" description="trypsin" evidence="12">
    <location>
        <begin position="16"/>
        <end position="244"/>
    </location>
</feature>
<dbReference type="InterPro" id="IPR043504">
    <property type="entry name" value="Peptidase_S1_PA_chymotrypsin"/>
</dbReference>
<proteinExistence type="predicted"/>
<dbReference type="InterPro" id="IPR018114">
    <property type="entry name" value="TRYPSIN_HIS"/>
</dbReference>
<dbReference type="InterPro" id="IPR033116">
    <property type="entry name" value="TRYPSIN_SER"/>
</dbReference>
<evidence type="ECO:0000259" key="13">
    <source>
        <dbReference type="PROSITE" id="PS50240"/>
    </source>
</evidence>
<keyword evidence="4" id="KW-0222">Digestion</keyword>
<dbReference type="PROSITE" id="PS00135">
    <property type="entry name" value="TRYPSIN_SER"/>
    <property type="match status" value="1"/>
</dbReference>
<evidence type="ECO:0000256" key="9">
    <source>
        <dbReference type="ARBA" id="ARBA00036320"/>
    </source>
</evidence>
<dbReference type="Proteomes" id="UP001187415">
    <property type="component" value="Unassembled WGS sequence"/>
</dbReference>
<dbReference type="PROSITE" id="PS00134">
    <property type="entry name" value="TRYPSIN_HIS"/>
    <property type="match status" value="1"/>
</dbReference>
<dbReference type="EMBL" id="JAUPFM010000008">
    <property type="protein sequence ID" value="KAK2844823.1"/>
    <property type="molecule type" value="Genomic_DNA"/>
</dbReference>